<dbReference type="PANTHER" id="PTHR34670">
    <property type="entry name" value="EXPRESSED PROTEIN"/>
    <property type="match status" value="1"/>
</dbReference>
<organism evidence="1 2">
    <name type="scientific">Quillaja saponaria</name>
    <name type="common">Soap bark tree</name>
    <dbReference type="NCBI Taxonomy" id="32244"/>
    <lineage>
        <taxon>Eukaryota</taxon>
        <taxon>Viridiplantae</taxon>
        <taxon>Streptophyta</taxon>
        <taxon>Embryophyta</taxon>
        <taxon>Tracheophyta</taxon>
        <taxon>Spermatophyta</taxon>
        <taxon>Magnoliopsida</taxon>
        <taxon>eudicotyledons</taxon>
        <taxon>Gunneridae</taxon>
        <taxon>Pentapetalae</taxon>
        <taxon>rosids</taxon>
        <taxon>fabids</taxon>
        <taxon>Fabales</taxon>
        <taxon>Quillajaceae</taxon>
        <taxon>Quillaja</taxon>
    </lineage>
</organism>
<reference evidence="1" key="1">
    <citation type="journal article" date="2023" name="Science">
        <title>Elucidation of the pathway for biosynthesis of saponin adjuvants from the soapbark tree.</title>
        <authorList>
            <person name="Reed J."/>
            <person name="Orme A."/>
            <person name="El-Demerdash A."/>
            <person name="Owen C."/>
            <person name="Martin L.B.B."/>
            <person name="Misra R.C."/>
            <person name="Kikuchi S."/>
            <person name="Rejzek M."/>
            <person name="Martin A.C."/>
            <person name="Harkess A."/>
            <person name="Leebens-Mack J."/>
            <person name="Louveau T."/>
            <person name="Stephenson M.J."/>
            <person name="Osbourn A."/>
        </authorList>
    </citation>
    <scope>NUCLEOTIDE SEQUENCE</scope>
    <source>
        <strain evidence="1">S10</strain>
    </source>
</reference>
<dbReference type="KEGG" id="qsa:O6P43_016728"/>
<dbReference type="Proteomes" id="UP001163823">
    <property type="component" value="Chromosome 7"/>
</dbReference>
<evidence type="ECO:0000313" key="1">
    <source>
        <dbReference type="EMBL" id="KAJ7961377.1"/>
    </source>
</evidence>
<name>A0AAD7PN66_QUISA</name>
<gene>
    <name evidence="1" type="ORF">O6P43_016728</name>
</gene>
<dbReference type="EMBL" id="JARAOO010000007">
    <property type="protein sequence ID" value="KAJ7961377.1"/>
    <property type="molecule type" value="Genomic_DNA"/>
</dbReference>
<protein>
    <submittedName>
        <fullName evidence="1">Legume-specific protein</fullName>
    </submittedName>
</protein>
<evidence type="ECO:0000313" key="2">
    <source>
        <dbReference type="Proteomes" id="UP001163823"/>
    </source>
</evidence>
<keyword evidence="2" id="KW-1185">Reference proteome</keyword>
<proteinExistence type="predicted"/>
<dbReference type="PANTHER" id="PTHR34670:SF8">
    <property type="entry name" value="EXPRESSED PROTEIN"/>
    <property type="match status" value="1"/>
</dbReference>
<sequence>MEGLIPFVYRAIVQYKNGKQGPIDSWFNESPSYAYIRLPGHDSGRFQASDTQILGSDIGFSSSSAPTSTTDSVIISSTSSVRSPVCPMNSRQVATT</sequence>
<dbReference type="AlphaFoldDB" id="A0AAD7PN66"/>
<comment type="caution">
    <text evidence="1">The sequence shown here is derived from an EMBL/GenBank/DDBJ whole genome shotgun (WGS) entry which is preliminary data.</text>
</comment>
<accession>A0AAD7PN66</accession>